<dbReference type="InterPro" id="IPR019424">
    <property type="entry name" value="7TM_GPCR_Srsx"/>
</dbReference>
<dbReference type="EMBL" id="JARK01001414">
    <property type="protein sequence ID" value="EYC06140.1"/>
    <property type="molecule type" value="Genomic_DNA"/>
</dbReference>
<feature type="transmembrane region" description="Helical" evidence="6">
    <location>
        <begin position="186"/>
        <end position="206"/>
    </location>
</feature>
<dbReference type="InterPro" id="IPR017452">
    <property type="entry name" value="GPCR_Rhodpsn_7TM"/>
</dbReference>
<dbReference type="SUPFAM" id="SSF81321">
    <property type="entry name" value="Family A G protein-coupled receptor-like"/>
    <property type="match status" value="1"/>
</dbReference>
<dbReference type="PANTHER" id="PTHR23360:SF16">
    <property type="entry name" value="G-PROTEIN COUPLED RECEPTORS FAMILY 1 PROFILE DOMAIN-CONTAINING PROTEIN"/>
    <property type="match status" value="1"/>
</dbReference>
<sequence length="231" mass="25402">MSKTEPPSEGTTSSPLSPPNNGSLQLVPLGMIYSTLSLSLIGVVGNALIIAATVSSPSLQKRCNILIATLACADLVVCIYLVQLRVLMLNGWYMIPNRHCYMVSIGGLFSLNVQAGMGLVLGIDRLLAVMSPTRYNRPRSKLLCCCMVFIVFIYSSLLTLYGYFYVSDSPTPVCLPPAAYRSTSRSVWVACNMAIAVIVILIYGIAHVKCRILTSKRIHFMDHILFLFHYL</sequence>
<dbReference type="SMART" id="SM01381">
    <property type="entry name" value="7TM_GPCR_Srsx"/>
    <property type="match status" value="1"/>
</dbReference>
<gene>
    <name evidence="8" type="primary">Acey_s0078.g1211</name>
    <name evidence="8" type="ORF">Y032_0078g1211</name>
</gene>
<accession>A0A016TTN1</accession>
<comment type="subcellular location">
    <subcellularLocation>
        <location evidence="1">Membrane</location>
    </subcellularLocation>
</comment>
<feature type="transmembrane region" description="Helical" evidence="6">
    <location>
        <begin position="142"/>
        <end position="166"/>
    </location>
</feature>
<evidence type="ECO:0000313" key="8">
    <source>
        <dbReference type="EMBL" id="EYC06140.1"/>
    </source>
</evidence>
<keyword evidence="4 6" id="KW-0472">Membrane</keyword>
<name>A0A016TTN1_9BILA</name>
<evidence type="ECO:0000256" key="5">
    <source>
        <dbReference type="SAM" id="MobiDB-lite"/>
    </source>
</evidence>
<dbReference type="GO" id="GO:0016020">
    <property type="term" value="C:membrane"/>
    <property type="evidence" value="ECO:0007669"/>
    <property type="project" value="UniProtKB-SubCell"/>
</dbReference>
<dbReference type="GO" id="GO:0004930">
    <property type="term" value="F:G protein-coupled receptor activity"/>
    <property type="evidence" value="ECO:0007669"/>
    <property type="project" value="InterPro"/>
</dbReference>
<dbReference type="PRINTS" id="PR00237">
    <property type="entry name" value="GPCRRHODOPSN"/>
</dbReference>
<protein>
    <recommendedName>
        <fullName evidence="7">G-protein coupled receptors family 1 profile domain-containing protein</fullName>
    </recommendedName>
</protein>
<reference evidence="9" key="1">
    <citation type="journal article" date="2015" name="Nat. Genet.">
        <title>The genome and transcriptome of the zoonotic hookworm Ancylostoma ceylanicum identify infection-specific gene families.</title>
        <authorList>
            <person name="Schwarz E.M."/>
            <person name="Hu Y."/>
            <person name="Antoshechkin I."/>
            <person name="Miller M.M."/>
            <person name="Sternberg P.W."/>
            <person name="Aroian R.V."/>
        </authorList>
    </citation>
    <scope>NUCLEOTIDE SEQUENCE</scope>
    <source>
        <strain evidence="9">HY135</strain>
    </source>
</reference>
<dbReference type="PANTHER" id="PTHR23360">
    <property type="entry name" value="G-PROTEIN COUPLED RECEPTORS FAMILY 1 PROFILE DOMAIN-CONTAINING PROTEIN-RELATED"/>
    <property type="match status" value="1"/>
</dbReference>
<keyword evidence="3 6" id="KW-1133">Transmembrane helix</keyword>
<evidence type="ECO:0000256" key="6">
    <source>
        <dbReference type="SAM" id="Phobius"/>
    </source>
</evidence>
<dbReference type="Gene3D" id="1.20.1070.10">
    <property type="entry name" value="Rhodopsin 7-helix transmembrane proteins"/>
    <property type="match status" value="1"/>
</dbReference>
<evidence type="ECO:0000256" key="1">
    <source>
        <dbReference type="ARBA" id="ARBA00004370"/>
    </source>
</evidence>
<dbReference type="AlphaFoldDB" id="A0A016TTN1"/>
<feature type="region of interest" description="Disordered" evidence="5">
    <location>
        <begin position="1"/>
        <end position="20"/>
    </location>
</feature>
<dbReference type="Pfam" id="PF10320">
    <property type="entry name" value="7TM_GPCR_Srsx"/>
    <property type="match status" value="1"/>
</dbReference>
<feature type="domain" description="G-protein coupled receptors family 1 profile" evidence="7">
    <location>
        <begin position="45"/>
        <end position="231"/>
    </location>
</feature>
<keyword evidence="9" id="KW-1185">Reference proteome</keyword>
<dbReference type="CDD" id="cd00637">
    <property type="entry name" value="7tm_classA_rhodopsin-like"/>
    <property type="match status" value="1"/>
</dbReference>
<organism evidence="8 9">
    <name type="scientific">Ancylostoma ceylanicum</name>
    <dbReference type="NCBI Taxonomy" id="53326"/>
    <lineage>
        <taxon>Eukaryota</taxon>
        <taxon>Metazoa</taxon>
        <taxon>Ecdysozoa</taxon>
        <taxon>Nematoda</taxon>
        <taxon>Chromadorea</taxon>
        <taxon>Rhabditida</taxon>
        <taxon>Rhabditina</taxon>
        <taxon>Rhabditomorpha</taxon>
        <taxon>Strongyloidea</taxon>
        <taxon>Ancylostomatidae</taxon>
        <taxon>Ancylostomatinae</taxon>
        <taxon>Ancylostoma</taxon>
    </lineage>
</organism>
<evidence type="ECO:0000256" key="4">
    <source>
        <dbReference type="ARBA" id="ARBA00023136"/>
    </source>
</evidence>
<feature type="transmembrane region" description="Helical" evidence="6">
    <location>
        <begin position="63"/>
        <end position="82"/>
    </location>
</feature>
<keyword evidence="2 6" id="KW-0812">Transmembrane</keyword>
<evidence type="ECO:0000259" key="7">
    <source>
        <dbReference type="PROSITE" id="PS50262"/>
    </source>
</evidence>
<dbReference type="InterPro" id="IPR000276">
    <property type="entry name" value="GPCR_Rhodpsn"/>
</dbReference>
<feature type="transmembrane region" description="Helical" evidence="6">
    <location>
        <begin position="102"/>
        <end position="121"/>
    </location>
</feature>
<evidence type="ECO:0000313" key="9">
    <source>
        <dbReference type="Proteomes" id="UP000024635"/>
    </source>
</evidence>
<dbReference type="InterPro" id="IPR047130">
    <property type="entry name" value="7TM_GPCR_Srsx_nematod"/>
</dbReference>
<evidence type="ECO:0000256" key="2">
    <source>
        <dbReference type="ARBA" id="ARBA00022692"/>
    </source>
</evidence>
<dbReference type="Proteomes" id="UP000024635">
    <property type="component" value="Unassembled WGS sequence"/>
</dbReference>
<evidence type="ECO:0000256" key="3">
    <source>
        <dbReference type="ARBA" id="ARBA00022989"/>
    </source>
</evidence>
<feature type="compositionally biased region" description="Low complexity" evidence="5">
    <location>
        <begin position="10"/>
        <end position="20"/>
    </location>
</feature>
<comment type="caution">
    <text evidence="8">The sequence shown here is derived from an EMBL/GenBank/DDBJ whole genome shotgun (WGS) entry which is preliminary data.</text>
</comment>
<dbReference type="OrthoDB" id="5863619at2759"/>
<feature type="transmembrane region" description="Helical" evidence="6">
    <location>
        <begin position="31"/>
        <end position="51"/>
    </location>
</feature>
<proteinExistence type="predicted"/>
<dbReference type="PROSITE" id="PS50262">
    <property type="entry name" value="G_PROTEIN_RECEP_F1_2"/>
    <property type="match status" value="1"/>
</dbReference>